<dbReference type="PANTHER" id="PTHR33490:SF12">
    <property type="entry name" value="BLL5557 PROTEIN"/>
    <property type="match status" value="1"/>
</dbReference>
<dbReference type="AlphaFoldDB" id="A0A1I5XFP0"/>
<feature type="domain" description="Transglutaminase-like" evidence="1">
    <location>
        <begin position="159"/>
        <end position="219"/>
    </location>
</feature>
<accession>A0A1I5XFP0</accession>
<dbReference type="EMBL" id="FOXH01000014">
    <property type="protein sequence ID" value="SFQ30477.1"/>
    <property type="molecule type" value="Genomic_DNA"/>
</dbReference>
<dbReference type="SMART" id="SM00460">
    <property type="entry name" value="TGc"/>
    <property type="match status" value="1"/>
</dbReference>
<dbReference type="STRING" id="1079859.SAMN04515674_114100"/>
<keyword evidence="3" id="KW-1185">Reference proteome</keyword>
<dbReference type="GO" id="GO:0006508">
    <property type="term" value="P:proteolysis"/>
    <property type="evidence" value="ECO:0007669"/>
    <property type="project" value="UniProtKB-KW"/>
</dbReference>
<organism evidence="2 3">
    <name type="scientific">Pseudarcicella hirudinis</name>
    <dbReference type="NCBI Taxonomy" id="1079859"/>
    <lineage>
        <taxon>Bacteria</taxon>
        <taxon>Pseudomonadati</taxon>
        <taxon>Bacteroidota</taxon>
        <taxon>Cytophagia</taxon>
        <taxon>Cytophagales</taxon>
        <taxon>Flectobacillaceae</taxon>
        <taxon>Pseudarcicella</taxon>
    </lineage>
</organism>
<sequence length="262" mass="29463">MKLYAGCFLKMEASLPTPTILMLRPRSGGGQFVLSEEYIMEPHVAVSEYTDSYGNFCQRLIIPSGTFSIKTRTCVETIDEIDVDFSAELVPAEDIPEEILSFLLPSRYCQSDLLGHMALEIVEGYPQGYEQVEAIRAWIRKNIVYEYGTSDVSTSALDTARTRTGVCRDFSHLGISLCRSLNIPARMVVGYLYDLKPMDLHAWFEAYLGGRWYIFDATQEKPVGKRISIAYGRDAADVALATHFGLVNLLEMNVWANDTPQE</sequence>
<proteinExistence type="predicted"/>
<name>A0A1I5XFP0_9BACT</name>
<keyword evidence="2" id="KW-0378">Hydrolase</keyword>
<dbReference type="RefSeq" id="WP_092018970.1">
    <property type="nucleotide sequence ID" value="NZ_JBHLXN010000001.1"/>
</dbReference>
<dbReference type="InterPro" id="IPR038765">
    <property type="entry name" value="Papain-like_cys_pep_sf"/>
</dbReference>
<protein>
    <submittedName>
        <fullName evidence="2">Transglutaminase-like enzyme, putative cysteine protease</fullName>
    </submittedName>
</protein>
<reference evidence="2 3" key="1">
    <citation type="submission" date="2016-10" db="EMBL/GenBank/DDBJ databases">
        <authorList>
            <person name="de Groot N.N."/>
        </authorList>
    </citation>
    <scope>NUCLEOTIDE SEQUENCE [LARGE SCALE GENOMIC DNA]</scope>
    <source>
        <strain evidence="3">E92,LMG 26720,CCM 7988</strain>
    </source>
</reference>
<gene>
    <name evidence="2" type="ORF">SAMN04515674_114100</name>
</gene>
<dbReference type="SUPFAM" id="SSF54001">
    <property type="entry name" value="Cysteine proteinases"/>
    <property type="match status" value="1"/>
</dbReference>
<dbReference type="Gene3D" id="2.60.40.2250">
    <property type="match status" value="1"/>
</dbReference>
<dbReference type="Pfam" id="PF01841">
    <property type="entry name" value="Transglut_core"/>
    <property type="match status" value="1"/>
</dbReference>
<dbReference type="InterPro" id="IPR002931">
    <property type="entry name" value="Transglutaminase-like"/>
</dbReference>
<dbReference type="PANTHER" id="PTHR33490">
    <property type="entry name" value="BLR5614 PROTEIN-RELATED"/>
    <property type="match status" value="1"/>
</dbReference>
<dbReference type="Gene3D" id="3.10.620.30">
    <property type="match status" value="1"/>
</dbReference>
<evidence type="ECO:0000313" key="3">
    <source>
        <dbReference type="Proteomes" id="UP000199306"/>
    </source>
</evidence>
<dbReference type="Proteomes" id="UP000199306">
    <property type="component" value="Unassembled WGS sequence"/>
</dbReference>
<evidence type="ECO:0000259" key="1">
    <source>
        <dbReference type="SMART" id="SM00460"/>
    </source>
</evidence>
<dbReference type="OrthoDB" id="9804872at2"/>
<evidence type="ECO:0000313" key="2">
    <source>
        <dbReference type="EMBL" id="SFQ30477.1"/>
    </source>
</evidence>
<keyword evidence="2" id="KW-0645">Protease</keyword>
<dbReference type="GO" id="GO:0008233">
    <property type="term" value="F:peptidase activity"/>
    <property type="evidence" value="ECO:0007669"/>
    <property type="project" value="UniProtKB-KW"/>
</dbReference>